<dbReference type="Proteomes" id="UP001497497">
    <property type="component" value="Unassembled WGS sequence"/>
</dbReference>
<accession>A0AAV2ILM3</accession>
<feature type="signal peptide" evidence="1">
    <location>
        <begin position="1"/>
        <end position="25"/>
    </location>
</feature>
<protein>
    <submittedName>
        <fullName evidence="2">Uncharacterized protein</fullName>
    </submittedName>
</protein>
<dbReference type="EMBL" id="CAXITT010001147">
    <property type="protein sequence ID" value="CAL1548027.1"/>
    <property type="molecule type" value="Genomic_DNA"/>
</dbReference>
<dbReference type="AlphaFoldDB" id="A0AAV2ILM3"/>
<reference evidence="2 3" key="1">
    <citation type="submission" date="2024-04" db="EMBL/GenBank/DDBJ databases">
        <authorList>
            <consortium name="Genoscope - CEA"/>
            <person name="William W."/>
        </authorList>
    </citation>
    <scope>NUCLEOTIDE SEQUENCE [LARGE SCALE GENOMIC DNA]</scope>
</reference>
<proteinExistence type="predicted"/>
<comment type="caution">
    <text evidence="2">The sequence shown here is derived from an EMBL/GenBank/DDBJ whole genome shotgun (WGS) entry which is preliminary data.</text>
</comment>
<feature type="chain" id="PRO_5043651620" evidence="1">
    <location>
        <begin position="26"/>
        <end position="225"/>
    </location>
</feature>
<evidence type="ECO:0000313" key="2">
    <source>
        <dbReference type="EMBL" id="CAL1548027.1"/>
    </source>
</evidence>
<evidence type="ECO:0000313" key="3">
    <source>
        <dbReference type="Proteomes" id="UP001497497"/>
    </source>
</evidence>
<organism evidence="2 3">
    <name type="scientific">Lymnaea stagnalis</name>
    <name type="common">Great pond snail</name>
    <name type="synonym">Helix stagnalis</name>
    <dbReference type="NCBI Taxonomy" id="6523"/>
    <lineage>
        <taxon>Eukaryota</taxon>
        <taxon>Metazoa</taxon>
        <taxon>Spiralia</taxon>
        <taxon>Lophotrochozoa</taxon>
        <taxon>Mollusca</taxon>
        <taxon>Gastropoda</taxon>
        <taxon>Heterobranchia</taxon>
        <taxon>Euthyneura</taxon>
        <taxon>Panpulmonata</taxon>
        <taxon>Hygrophila</taxon>
        <taxon>Lymnaeoidea</taxon>
        <taxon>Lymnaeidae</taxon>
        <taxon>Lymnaea</taxon>
    </lineage>
</organism>
<sequence>MKVKGNVIVLWLGIVASGWTTTVTAEDGDDRCSESSVMTAMTSCQGERQQLSSASQANSTAELCRALQLYSDCMRPKIDGCQGGANAAFSVILSKYANEPFNCRLLDSTSTINEANSFAPDGTKLHNDSANKKGNLATADDFTGPSHQQPYAVDILATTTLTVDVTQEVSSTAATPVKVDDSVSHSTPHKKSFDPHNAALREALSTGPTVLAAVMVHCFLFMAFL</sequence>
<keyword evidence="3" id="KW-1185">Reference proteome</keyword>
<keyword evidence="1" id="KW-0732">Signal</keyword>
<evidence type="ECO:0000256" key="1">
    <source>
        <dbReference type="SAM" id="SignalP"/>
    </source>
</evidence>
<name>A0AAV2ILM3_LYMST</name>
<gene>
    <name evidence="2" type="ORF">GSLYS_00021344001</name>
</gene>